<dbReference type="GO" id="GO:0004349">
    <property type="term" value="F:glutamate 5-kinase activity"/>
    <property type="evidence" value="ECO:0007669"/>
    <property type="project" value="UniProtKB-UniRule"/>
</dbReference>
<dbReference type="PRINTS" id="PR00474">
    <property type="entry name" value="GLU5KINASE"/>
</dbReference>
<dbReference type="GO" id="GO:0055129">
    <property type="term" value="P:L-proline biosynthetic process"/>
    <property type="evidence" value="ECO:0007669"/>
    <property type="project" value="UniProtKB-UniRule"/>
</dbReference>
<dbReference type="Proteomes" id="UP000280726">
    <property type="component" value="Unassembled WGS sequence"/>
</dbReference>
<comment type="catalytic activity">
    <reaction evidence="8">
        <text>L-glutamate + ATP = L-glutamyl 5-phosphate + ADP</text>
        <dbReference type="Rhea" id="RHEA:14877"/>
        <dbReference type="ChEBI" id="CHEBI:29985"/>
        <dbReference type="ChEBI" id="CHEBI:30616"/>
        <dbReference type="ChEBI" id="CHEBI:58274"/>
        <dbReference type="ChEBI" id="CHEBI:456216"/>
        <dbReference type="EC" id="2.7.2.11"/>
    </reaction>
</comment>
<dbReference type="InterPro" id="IPR001057">
    <property type="entry name" value="Glu/AcGlu_kinase"/>
</dbReference>
<keyword evidence="3 8" id="KW-0641">Proline biosynthesis</keyword>
<dbReference type="PANTHER" id="PTHR43654">
    <property type="entry name" value="GLUTAMATE 5-KINASE"/>
    <property type="match status" value="1"/>
</dbReference>
<evidence type="ECO:0000256" key="5">
    <source>
        <dbReference type="ARBA" id="ARBA00022741"/>
    </source>
</evidence>
<dbReference type="Gene3D" id="3.40.1160.10">
    <property type="entry name" value="Acetylglutamate kinase-like"/>
    <property type="match status" value="2"/>
</dbReference>
<dbReference type="UniPathway" id="UPA00098">
    <property type="reaction ID" value="UER00359"/>
</dbReference>
<dbReference type="PANTHER" id="PTHR43654:SF1">
    <property type="entry name" value="ISOPENTENYL PHOSPHATE KINASE"/>
    <property type="match status" value="1"/>
</dbReference>
<keyword evidence="5 8" id="KW-0547">Nucleotide-binding</keyword>
<comment type="similarity">
    <text evidence="8">Belongs to the glutamate 5-kinase family.</text>
</comment>
<dbReference type="GO" id="GO:0003723">
    <property type="term" value="F:RNA binding"/>
    <property type="evidence" value="ECO:0007669"/>
    <property type="project" value="InterPro"/>
</dbReference>
<keyword evidence="12" id="KW-1185">Reference proteome</keyword>
<dbReference type="InterPro" id="IPR002478">
    <property type="entry name" value="PUA"/>
</dbReference>
<dbReference type="PIRSF" id="PIRSF000729">
    <property type="entry name" value="GK"/>
    <property type="match status" value="1"/>
</dbReference>
<evidence type="ECO:0000259" key="10">
    <source>
        <dbReference type="SMART" id="SM00359"/>
    </source>
</evidence>
<dbReference type="OrthoDB" id="9804434at2"/>
<dbReference type="RefSeq" id="WP_123919972.1">
    <property type="nucleotide sequence ID" value="NZ_RKRA01000001.1"/>
</dbReference>
<keyword evidence="4 8" id="KW-0808">Transferase</keyword>
<keyword evidence="2 8" id="KW-0028">Amino-acid biosynthesis</keyword>
<dbReference type="EC" id="2.7.2.11" evidence="8"/>
<dbReference type="InterPro" id="IPR036393">
    <property type="entry name" value="AceGlu_kinase-like_sf"/>
</dbReference>
<sequence length="386" mass="40447">MGKDGIVNKPLADRSGIATATRVVVKVGSSSLTAVDGRLSMPALHTLVEILAARRARGQQIVLVSSGAIAAGITPLGLTGRPRDLATAQATASVGQGILVARYTEAFAYYGQRVGQVLLTAEDLIRRTNYANAQRALERLLALGVVPIVNENDTVATDEIRFGDNDRLAALVSHLVRADAMVLLTDVDGLYDGPPGRPGSRLVPQVDGPADLSHVEVTGRGSEIGTGGMVTKLDAAAIATGSGIPVVLTSADRARQALDGENVGTWFSATGKRKSARRLWLAHAAQIRGRLHLDAGAARAVTDGKRSLLAAGVVGVDGEFEAGDAVELVGPDGVVARGLSAYGSAEIPEMMGKSTDQLRGPEDDRHPRAVVHRDDLVQVRVRLRRP</sequence>
<dbReference type="InterPro" id="IPR011529">
    <property type="entry name" value="Glu_5kinase"/>
</dbReference>
<organism evidence="11 12">
    <name type="scientific">Georgenia muralis</name>
    <dbReference type="NCBI Taxonomy" id="154117"/>
    <lineage>
        <taxon>Bacteria</taxon>
        <taxon>Bacillati</taxon>
        <taxon>Actinomycetota</taxon>
        <taxon>Actinomycetes</taxon>
        <taxon>Micrococcales</taxon>
        <taxon>Bogoriellaceae</taxon>
        <taxon>Georgenia</taxon>
    </lineage>
</organism>
<evidence type="ECO:0000313" key="12">
    <source>
        <dbReference type="Proteomes" id="UP000280726"/>
    </source>
</evidence>
<evidence type="ECO:0000256" key="3">
    <source>
        <dbReference type="ARBA" id="ARBA00022650"/>
    </source>
</evidence>
<comment type="subcellular location">
    <subcellularLocation>
        <location evidence="8">Cytoplasm</location>
    </subcellularLocation>
</comment>
<dbReference type="FunFam" id="3.40.1160.10:FF:000018">
    <property type="entry name" value="Glutamate 5-kinase"/>
    <property type="match status" value="1"/>
</dbReference>
<evidence type="ECO:0000256" key="9">
    <source>
        <dbReference type="SAM" id="MobiDB-lite"/>
    </source>
</evidence>
<dbReference type="InterPro" id="IPR036974">
    <property type="entry name" value="PUA_sf"/>
</dbReference>
<dbReference type="SUPFAM" id="SSF53633">
    <property type="entry name" value="Carbamate kinase-like"/>
    <property type="match status" value="1"/>
</dbReference>
<feature type="compositionally biased region" description="Basic and acidic residues" evidence="9">
    <location>
        <begin position="359"/>
        <end position="370"/>
    </location>
</feature>
<accession>A0A3N4YYP7</accession>
<dbReference type="NCBIfam" id="TIGR01027">
    <property type="entry name" value="proB"/>
    <property type="match status" value="1"/>
</dbReference>
<dbReference type="InterPro" id="IPR005715">
    <property type="entry name" value="Glu_5kinase/COase_Synthase"/>
</dbReference>
<dbReference type="CDD" id="cd04242">
    <property type="entry name" value="AAK_G5K_ProB"/>
    <property type="match status" value="1"/>
</dbReference>
<feature type="domain" description="PUA" evidence="10">
    <location>
        <begin position="289"/>
        <end position="377"/>
    </location>
</feature>
<feature type="binding site" evidence="8">
    <location>
        <begin position="185"/>
        <end position="186"/>
    </location>
    <ligand>
        <name>ATP</name>
        <dbReference type="ChEBI" id="CHEBI:30616"/>
    </ligand>
</feature>
<gene>
    <name evidence="8" type="primary">proB</name>
    <name evidence="11" type="ORF">EDD32_0003</name>
</gene>
<dbReference type="AlphaFoldDB" id="A0A3N4YYP7"/>
<dbReference type="SUPFAM" id="SSF88697">
    <property type="entry name" value="PUA domain-like"/>
    <property type="match status" value="1"/>
</dbReference>
<dbReference type="EMBL" id="RKRA01000001">
    <property type="protein sequence ID" value="RPF25603.1"/>
    <property type="molecule type" value="Genomic_DNA"/>
</dbReference>
<evidence type="ECO:0000256" key="2">
    <source>
        <dbReference type="ARBA" id="ARBA00022605"/>
    </source>
</evidence>
<dbReference type="Pfam" id="PF00696">
    <property type="entry name" value="AA_kinase"/>
    <property type="match status" value="1"/>
</dbReference>
<evidence type="ECO:0000256" key="8">
    <source>
        <dbReference type="HAMAP-Rule" id="MF_00456"/>
    </source>
</evidence>
<dbReference type="InterPro" id="IPR015947">
    <property type="entry name" value="PUA-like_sf"/>
</dbReference>
<dbReference type="PROSITE" id="PS00902">
    <property type="entry name" value="GLUTAMATE_5_KINASE"/>
    <property type="match status" value="1"/>
</dbReference>
<feature type="binding site" evidence="8">
    <location>
        <begin position="226"/>
        <end position="232"/>
    </location>
    <ligand>
        <name>ATP</name>
        <dbReference type="ChEBI" id="CHEBI:30616"/>
    </ligand>
</feature>
<evidence type="ECO:0000256" key="1">
    <source>
        <dbReference type="ARBA" id="ARBA00022490"/>
    </source>
</evidence>
<dbReference type="Pfam" id="PF01472">
    <property type="entry name" value="PUA"/>
    <property type="match status" value="1"/>
</dbReference>
<reference evidence="11 12" key="1">
    <citation type="submission" date="2018-11" db="EMBL/GenBank/DDBJ databases">
        <title>Sequencing the genomes of 1000 actinobacteria strains.</title>
        <authorList>
            <person name="Klenk H.-P."/>
        </authorList>
    </citation>
    <scope>NUCLEOTIDE SEQUENCE [LARGE SCALE GENOMIC DNA]</scope>
    <source>
        <strain evidence="11 12">DSM 14418</strain>
    </source>
</reference>
<dbReference type="HAMAP" id="MF_00456">
    <property type="entry name" value="ProB"/>
    <property type="match status" value="1"/>
</dbReference>
<feature type="binding site" evidence="8">
    <location>
        <position position="165"/>
    </location>
    <ligand>
        <name>substrate</name>
    </ligand>
</feature>
<dbReference type="SMART" id="SM00359">
    <property type="entry name" value="PUA"/>
    <property type="match status" value="1"/>
</dbReference>
<evidence type="ECO:0000256" key="7">
    <source>
        <dbReference type="ARBA" id="ARBA00022840"/>
    </source>
</evidence>
<dbReference type="CDD" id="cd21157">
    <property type="entry name" value="PUA_G5K"/>
    <property type="match status" value="1"/>
</dbReference>
<keyword evidence="1 8" id="KW-0963">Cytoplasm</keyword>
<dbReference type="GO" id="GO:0005829">
    <property type="term" value="C:cytosol"/>
    <property type="evidence" value="ECO:0007669"/>
    <property type="project" value="TreeGrafter"/>
</dbReference>
<dbReference type="InterPro" id="IPR019797">
    <property type="entry name" value="Glutamate_5-kinase_CS"/>
</dbReference>
<keyword evidence="6 8" id="KW-0418">Kinase</keyword>
<dbReference type="InterPro" id="IPR001048">
    <property type="entry name" value="Asp/Glu/Uridylate_kinase"/>
</dbReference>
<feature type="region of interest" description="Disordered" evidence="9">
    <location>
        <begin position="351"/>
        <end position="370"/>
    </location>
</feature>
<feature type="binding site" evidence="8">
    <location>
        <position position="26"/>
    </location>
    <ligand>
        <name>ATP</name>
        <dbReference type="ChEBI" id="CHEBI:30616"/>
    </ligand>
</feature>
<comment type="caution">
    <text evidence="11">The sequence shown here is derived from an EMBL/GenBank/DDBJ whole genome shotgun (WGS) entry which is preliminary data.</text>
</comment>
<comment type="pathway">
    <text evidence="8">Amino-acid biosynthesis; L-proline biosynthesis; L-glutamate 5-semialdehyde from L-glutamate: step 1/2.</text>
</comment>
<evidence type="ECO:0000256" key="6">
    <source>
        <dbReference type="ARBA" id="ARBA00022777"/>
    </source>
</evidence>
<feature type="binding site" evidence="8">
    <location>
        <position position="153"/>
    </location>
    <ligand>
        <name>substrate</name>
    </ligand>
</feature>
<protein>
    <recommendedName>
        <fullName evidence="8">Glutamate 5-kinase</fullName>
        <ecNumber evidence="8">2.7.2.11</ecNumber>
    </recommendedName>
    <alternativeName>
        <fullName evidence="8">Gamma-glutamyl kinase</fullName>
        <shortName evidence="8">GK</shortName>
    </alternativeName>
</protein>
<dbReference type="GO" id="GO:0005524">
    <property type="term" value="F:ATP binding"/>
    <property type="evidence" value="ECO:0007669"/>
    <property type="project" value="UniProtKB-KW"/>
</dbReference>
<dbReference type="Gene3D" id="2.30.130.10">
    <property type="entry name" value="PUA domain"/>
    <property type="match status" value="1"/>
</dbReference>
<evidence type="ECO:0000313" key="11">
    <source>
        <dbReference type="EMBL" id="RPF25603.1"/>
    </source>
</evidence>
<dbReference type="InterPro" id="IPR041739">
    <property type="entry name" value="G5K_ProB"/>
</dbReference>
<evidence type="ECO:0000256" key="4">
    <source>
        <dbReference type="ARBA" id="ARBA00022679"/>
    </source>
</evidence>
<proteinExistence type="inferred from homology"/>
<dbReference type="PROSITE" id="PS50890">
    <property type="entry name" value="PUA"/>
    <property type="match status" value="1"/>
</dbReference>
<keyword evidence="7 8" id="KW-0067">ATP-binding</keyword>
<name>A0A3N4YYP7_9MICO</name>
<feature type="binding site" evidence="8">
    <location>
        <position position="66"/>
    </location>
    <ligand>
        <name>substrate</name>
    </ligand>
</feature>
<comment type="function">
    <text evidence="8">Catalyzes the transfer of a phosphate group to glutamate to form L-glutamate 5-phosphate.</text>
</comment>